<comment type="caution">
    <text evidence="1">The sequence shown here is derived from an EMBL/GenBank/DDBJ whole genome shotgun (WGS) entry which is preliminary data.</text>
</comment>
<gene>
    <name evidence="1" type="ORF">BV25DRAFT_1912674</name>
</gene>
<sequence length="642" mass="72782">MPRENSFSDEGRSLTPDLSEEDDREREEDHDLPAPPTAGKLPERPKPVPLTTSHDATHHVSVVAKSLKSPKSFRSHFTHKTHHTERAAPVRQMTPGDRFRQTVRKVIAMHRTSHAISNGFGKIGAEPGIDPRRQSAFETYGHIRQKCLIEIIDYSPLRSSFGRMTNNEFLRFLGDEQASKREPWVRVRWINVGGISWDVISAIAIKYSASLLHPFATFHVYNGRVDMHPLALEDVLHQRGHARSKSDYYPQHLFMRVLSHTLGSPTPELAEVVVPGSSPATWSSGRTITNLPRTASPAPLDEKLGIDSSDIYEDIDGLIDDEKKQRFQTLLDPEAGGRRSSLLANKRKRAAAAVTLDQLKKGDRVNVRIAPVCIFLYRGGTVISFHPDPTLEFSAPIAARIRQRDTSLRTTADASLLVESLLDLIVDGALEVVDEYHARLNELERAVLIKPKVKTVRDLHILSGDLILHKRTLGPIKTLVYGLRRYDVDRCAALIDTSNTRDEEGVKVVGYMSHKSKIYLADVNDHMEYVLSSIDMFADMAENLINYTFNMASYDMNEVMRRLTLATIIFLPLTLLTGYFGMNFTNMWSIQHNHSDVIFWIIALPVMAIVFPIFMWNDLVRVVHYIKKKMLARNVKKEFKRD</sequence>
<keyword evidence="2" id="KW-1185">Reference proteome</keyword>
<dbReference type="EMBL" id="MU277192">
    <property type="protein sequence ID" value="KAI0066622.1"/>
    <property type="molecule type" value="Genomic_DNA"/>
</dbReference>
<name>A0ACB8TDX6_9AGAM</name>
<dbReference type="Proteomes" id="UP000814140">
    <property type="component" value="Unassembled WGS sequence"/>
</dbReference>
<proteinExistence type="predicted"/>
<accession>A0ACB8TDX6</accession>
<reference evidence="1" key="1">
    <citation type="submission" date="2021-03" db="EMBL/GenBank/DDBJ databases">
        <authorList>
            <consortium name="DOE Joint Genome Institute"/>
            <person name="Ahrendt S."/>
            <person name="Looney B.P."/>
            <person name="Miyauchi S."/>
            <person name="Morin E."/>
            <person name="Drula E."/>
            <person name="Courty P.E."/>
            <person name="Chicoki N."/>
            <person name="Fauchery L."/>
            <person name="Kohler A."/>
            <person name="Kuo A."/>
            <person name="Labutti K."/>
            <person name="Pangilinan J."/>
            <person name="Lipzen A."/>
            <person name="Riley R."/>
            <person name="Andreopoulos W."/>
            <person name="He G."/>
            <person name="Johnson J."/>
            <person name="Barry K.W."/>
            <person name="Grigoriev I.V."/>
            <person name="Nagy L."/>
            <person name="Hibbett D."/>
            <person name="Henrissat B."/>
            <person name="Matheny P.B."/>
            <person name="Labbe J."/>
            <person name="Martin F."/>
        </authorList>
    </citation>
    <scope>NUCLEOTIDE SEQUENCE</scope>
    <source>
        <strain evidence="1">HHB10654</strain>
    </source>
</reference>
<evidence type="ECO:0000313" key="2">
    <source>
        <dbReference type="Proteomes" id="UP000814140"/>
    </source>
</evidence>
<reference evidence="1" key="2">
    <citation type="journal article" date="2022" name="New Phytol.">
        <title>Evolutionary transition to the ectomycorrhizal habit in the genomes of a hyperdiverse lineage of mushroom-forming fungi.</title>
        <authorList>
            <person name="Looney B."/>
            <person name="Miyauchi S."/>
            <person name="Morin E."/>
            <person name="Drula E."/>
            <person name="Courty P.E."/>
            <person name="Kohler A."/>
            <person name="Kuo A."/>
            <person name="LaButti K."/>
            <person name="Pangilinan J."/>
            <person name="Lipzen A."/>
            <person name="Riley R."/>
            <person name="Andreopoulos W."/>
            <person name="He G."/>
            <person name="Johnson J."/>
            <person name="Nolan M."/>
            <person name="Tritt A."/>
            <person name="Barry K.W."/>
            <person name="Grigoriev I.V."/>
            <person name="Nagy L.G."/>
            <person name="Hibbett D."/>
            <person name="Henrissat B."/>
            <person name="Matheny P.B."/>
            <person name="Labbe J."/>
            <person name="Martin F.M."/>
        </authorList>
    </citation>
    <scope>NUCLEOTIDE SEQUENCE</scope>
    <source>
        <strain evidence="1">HHB10654</strain>
    </source>
</reference>
<organism evidence="1 2">
    <name type="scientific">Artomyces pyxidatus</name>
    <dbReference type="NCBI Taxonomy" id="48021"/>
    <lineage>
        <taxon>Eukaryota</taxon>
        <taxon>Fungi</taxon>
        <taxon>Dikarya</taxon>
        <taxon>Basidiomycota</taxon>
        <taxon>Agaricomycotina</taxon>
        <taxon>Agaricomycetes</taxon>
        <taxon>Russulales</taxon>
        <taxon>Auriscalpiaceae</taxon>
        <taxon>Artomyces</taxon>
    </lineage>
</organism>
<protein>
    <submittedName>
        <fullName evidence="1">Uncharacterized protein</fullName>
    </submittedName>
</protein>
<evidence type="ECO:0000313" key="1">
    <source>
        <dbReference type="EMBL" id="KAI0066622.1"/>
    </source>
</evidence>